<proteinExistence type="predicted"/>
<evidence type="ECO:0000313" key="2">
    <source>
        <dbReference type="EMBL" id="SFC31515.1"/>
    </source>
</evidence>
<evidence type="ECO:0000256" key="1">
    <source>
        <dbReference type="SAM" id="MobiDB-lite"/>
    </source>
</evidence>
<gene>
    <name evidence="2" type="ORF">SAMN02745723_10245</name>
</gene>
<evidence type="ECO:0000313" key="3">
    <source>
        <dbReference type="Proteomes" id="UP000226420"/>
    </source>
</evidence>
<dbReference type="AlphaFoldDB" id="A0AAJ4W8N2"/>
<dbReference type="EMBL" id="FOLW01000002">
    <property type="protein sequence ID" value="SFC31515.1"/>
    <property type="molecule type" value="Genomic_DNA"/>
</dbReference>
<name>A0AAJ4W8N2_9GAMM</name>
<organism evidence="2 3">
    <name type="scientific">Pragia fontium DSM 5563 = ATCC 49100</name>
    <dbReference type="NCBI Taxonomy" id="1122977"/>
    <lineage>
        <taxon>Bacteria</taxon>
        <taxon>Pseudomonadati</taxon>
        <taxon>Pseudomonadota</taxon>
        <taxon>Gammaproteobacteria</taxon>
        <taxon>Enterobacterales</taxon>
        <taxon>Budviciaceae</taxon>
        <taxon>Pragia</taxon>
    </lineage>
</organism>
<dbReference type="RefSeq" id="WP_074820688.1">
    <property type="nucleotide sequence ID" value="NZ_FOLW01000002.1"/>
</dbReference>
<dbReference type="Proteomes" id="UP000226420">
    <property type="component" value="Unassembled WGS sequence"/>
</dbReference>
<accession>A0AAJ4W8N2</accession>
<feature type="region of interest" description="Disordered" evidence="1">
    <location>
        <begin position="149"/>
        <end position="172"/>
    </location>
</feature>
<feature type="region of interest" description="Disordered" evidence="1">
    <location>
        <begin position="1"/>
        <end position="22"/>
    </location>
</feature>
<protein>
    <submittedName>
        <fullName evidence="2">Uncharacterized protein</fullName>
    </submittedName>
</protein>
<comment type="caution">
    <text evidence="2">The sequence shown here is derived from an EMBL/GenBank/DDBJ whole genome shotgun (WGS) entry which is preliminary data.</text>
</comment>
<sequence length="172" mass="18912">MSKFGGKVSGGGDQNENTPDCQLYSYEDKDCPSGYDAHHIVPDFVLRYGTRKDAIKNDKRISGMPTLKEGVCICLSEKAHKSAHEVDAAIKDLGDMGNPIGTSTLFDVLEEVKVSLDDIEPELTDDCKERIEKKIDGMFPGVDKTAVPVRTTKRPPKEGSDAYSRLANFKSK</sequence>
<reference evidence="2 3" key="1">
    <citation type="submission" date="2016-10" db="EMBL/GenBank/DDBJ databases">
        <authorList>
            <person name="Varghese N."/>
            <person name="Submissions S."/>
        </authorList>
    </citation>
    <scope>NUCLEOTIDE SEQUENCE [LARGE SCALE GENOMIC DNA]</scope>
    <source>
        <strain evidence="2 3">DSM 5563</strain>
    </source>
</reference>